<proteinExistence type="inferred from homology"/>
<evidence type="ECO:0000256" key="21">
    <source>
        <dbReference type="ARBA" id="ARBA00023163"/>
    </source>
</evidence>
<feature type="region of interest" description="Disordered" evidence="25">
    <location>
        <begin position="288"/>
        <end position="312"/>
    </location>
</feature>
<dbReference type="InterPro" id="IPR028934">
    <property type="entry name" value="Vps26-related"/>
</dbReference>
<evidence type="ECO:0000256" key="22">
    <source>
        <dbReference type="ARBA" id="ARBA00023242"/>
    </source>
</evidence>
<evidence type="ECO:0000256" key="6">
    <source>
        <dbReference type="ARBA" id="ARBA00007845"/>
    </source>
</evidence>
<dbReference type="GO" id="GO:0005794">
    <property type="term" value="C:Golgi apparatus"/>
    <property type="evidence" value="ECO:0007669"/>
    <property type="project" value="UniProtKB-SubCell"/>
</dbReference>
<dbReference type="Pfam" id="PF04433">
    <property type="entry name" value="SWIRM"/>
    <property type="match status" value="1"/>
</dbReference>
<dbReference type="CDD" id="cd00167">
    <property type="entry name" value="SANT"/>
    <property type="match status" value="1"/>
</dbReference>
<evidence type="ECO:0000256" key="19">
    <source>
        <dbReference type="ARBA" id="ARBA00023136"/>
    </source>
</evidence>
<dbReference type="Pfam" id="PF17942">
    <property type="entry name" value="Morc6_S5"/>
    <property type="match status" value="1"/>
</dbReference>
<evidence type="ECO:0000256" key="25">
    <source>
        <dbReference type="SAM" id="MobiDB-lite"/>
    </source>
</evidence>
<dbReference type="SMART" id="SM00717">
    <property type="entry name" value="SANT"/>
    <property type="match status" value="1"/>
</dbReference>
<keyword evidence="10" id="KW-0540">Nuclease</keyword>
<feature type="domain" description="SWIRM" evidence="27">
    <location>
        <begin position="69"/>
        <end position="166"/>
    </location>
</feature>
<evidence type="ECO:0000256" key="14">
    <source>
        <dbReference type="ARBA" id="ARBA00022833"/>
    </source>
</evidence>
<feature type="domain" description="SANT" evidence="29">
    <location>
        <begin position="234"/>
        <end position="285"/>
    </location>
</feature>
<keyword evidence="20" id="KW-0943">RNA-mediated gene silencing</keyword>
<dbReference type="FunFam" id="2.60.40.640:FF:000006">
    <property type="entry name" value="Vacuolar protein sorting-associated protein 26"/>
    <property type="match status" value="1"/>
</dbReference>
<dbReference type="GO" id="GO:0008270">
    <property type="term" value="F:zinc ion binding"/>
    <property type="evidence" value="ECO:0007669"/>
    <property type="project" value="UniProtKB-KW"/>
</dbReference>
<evidence type="ECO:0000256" key="7">
    <source>
        <dbReference type="ARBA" id="ARBA00009100"/>
    </source>
</evidence>
<dbReference type="InterPro" id="IPR007526">
    <property type="entry name" value="SWIRM"/>
</dbReference>
<dbReference type="FunFam" id="2.60.40.640:FF:000012">
    <property type="entry name" value="vacuolar protein sorting-associated protein 26A"/>
    <property type="match status" value="1"/>
</dbReference>
<dbReference type="Gene3D" id="3.30.565.10">
    <property type="entry name" value="Histidine kinase-like ATPase, C-terminal domain"/>
    <property type="match status" value="1"/>
</dbReference>
<keyword evidence="16" id="KW-0805">Transcription regulation</keyword>
<evidence type="ECO:0000256" key="24">
    <source>
        <dbReference type="ARBA" id="ARBA00064408"/>
    </source>
</evidence>
<evidence type="ECO:0000313" key="31">
    <source>
        <dbReference type="Proteomes" id="UP001085076"/>
    </source>
</evidence>
<evidence type="ECO:0000259" key="26">
    <source>
        <dbReference type="PROSITE" id="PS50090"/>
    </source>
</evidence>
<keyword evidence="11" id="KW-0479">Metal-binding</keyword>
<feature type="compositionally biased region" description="Pro residues" evidence="25">
    <location>
        <begin position="1"/>
        <end position="29"/>
    </location>
</feature>
<dbReference type="InterPro" id="IPR036388">
    <property type="entry name" value="WH-like_DNA-bd_sf"/>
</dbReference>
<comment type="function">
    <text evidence="23">Plays a role in vesicular protein sorting. Component of the membrane-associated retromer complex which is essential in endosome-to-Golgi retrograde transport. The VPS29-VPS26-VPS35 subcomplex may be involved in recycling of specific cargos from endosome to the plasma membrane.</text>
</comment>
<comment type="subcellular location">
    <subcellularLocation>
        <location evidence="4">Cytoplasm</location>
    </subcellularLocation>
    <subcellularLocation>
        <location evidence="2">Endosome membrane</location>
        <topology evidence="2">Peripheral membrane protein</topology>
        <orientation evidence="2">Cytoplasmic side</orientation>
    </subcellularLocation>
    <subcellularLocation>
        <location evidence="5">Golgi apparatus</location>
        <location evidence="5">trans-Golgi network membrane</location>
        <topology evidence="5">Peripheral membrane protein</topology>
        <orientation evidence="5">Cytoplasmic side</orientation>
    </subcellularLocation>
    <subcellularLocation>
        <location evidence="1">Nucleus</location>
    </subcellularLocation>
    <subcellularLocation>
        <location evidence="3">Prevacuolar compartment membrane</location>
        <topology evidence="3">Peripheral membrane protein</topology>
        <orientation evidence="3">Cytoplasmic side</orientation>
    </subcellularLocation>
</comment>
<evidence type="ECO:0000256" key="12">
    <source>
        <dbReference type="ARBA" id="ARBA00022759"/>
    </source>
</evidence>
<dbReference type="Gene3D" id="2.60.40.640">
    <property type="match status" value="2"/>
</dbReference>
<dbReference type="Pfam" id="PF13589">
    <property type="entry name" value="HATPase_c_3"/>
    <property type="match status" value="1"/>
</dbReference>
<dbReference type="Pfam" id="PF03643">
    <property type="entry name" value="Vps26"/>
    <property type="match status" value="1"/>
</dbReference>
<evidence type="ECO:0000256" key="16">
    <source>
        <dbReference type="ARBA" id="ARBA00023015"/>
    </source>
</evidence>
<dbReference type="PANTHER" id="PTHR12233">
    <property type="entry name" value="VACUOLAR PROTEIN SORTING 26 RELATED"/>
    <property type="match status" value="1"/>
</dbReference>
<dbReference type="Gene3D" id="1.10.10.60">
    <property type="entry name" value="Homeodomain-like"/>
    <property type="match status" value="1"/>
</dbReference>
<dbReference type="GO" id="GO:0005634">
    <property type="term" value="C:nucleus"/>
    <property type="evidence" value="ECO:0007669"/>
    <property type="project" value="UniProtKB-SubCell"/>
</dbReference>
<feature type="compositionally biased region" description="Basic residues" evidence="25">
    <location>
        <begin position="1524"/>
        <end position="1539"/>
    </location>
</feature>
<keyword evidence="31" id="KW-1185">Reference proteome</keyword>
<keyword evidence="13" id="KW-0863">Zinc-finger</keyword>
<evidence type="ECO:0000256" key="20">
    <source>
        <dbReference type="ARBA" id="ARBA00023158"/>
    </source>
</evidence>
<dbReference type="PROSITE" id="PS50090">
    <property type="entry name" value="MYB_LIKE"/>
    <property type="match status" value="1"/>
</dbReference>
<evidence type="ECO:0000313" key="30">
    <source>
        <dbReference type="EMBL" id="KAJ0988121.1"/>
    </source>
</evidence>
<accession>A0A9D5DAC2</accession>
<reference evidence="30" key="1">
    <citation type="submission" date="2021-03" db="EMBL/GenBank/DDBJ databases">
        <authorList>
            <person name="Li Z."/>
            <person name="Yang C."/>
        </authorList>
    </citation>
    <scope>NUCLEOTIDE SEQUENCE</scope>
    <source>
        <strain evidence="30">Dzin_1.0</strain>
        <tissue evidence="30">Leaf</tissue>
    </source>
</reference>
<dbReference type="FunFam" id="1.10.10.60:FF:000014">
    <property type="entry name" value="SWI/SNF complex subunit SMARCC2 isoform C"/>
    <property type="match status" value="1"/>
</dbReference>
<evidence type="ECO:0000259" key="27">
    <source>
        <dbReference type="PROSITE" id="PS50934"/>
    </source>
</evidence>
<dbReference type="InterPro" id="IPR041006">
    <property type="entry name" value="Morc_S5"/>
</dbReference>
<dbReference type="PROSITE" id="PS51050">
    <property type="entry name" value="ZF_CW"/>
    <property type="match status" value="1"/>
</dbReference>
<keyword evidence="19" id="KW-0472">Membrane</keyword>
<evidence type="ECO:0000256" key="15">
    <source>
        <dbReference type="ARBA" id="ARBA00022927"/>
    </source>
</evidence>
<keyword evidence="15" id="KW-0653">Protein transport</keyword>
<keyword evidence="22" id="KW-0539">Nucleus</keyword>
<dbReference type="GO" id="GO:0010008">
    <property type="term" value="C:endosome membrane"/>
    <property type="evidence" value="ECO:0007669"/>
    <property type="project" value="UniProtKB-SubCell"/>
</dbReference>
<evidence type="ECO:0000256" key="23">
    <source>
        <dbReference type="ARBA" id="ARBA00056169"/>
    </source>
</evidence>
<evidence type="ECO:0000256" key="18">
    <source>
        <dbReference type="ARBA" id="ARBA00023054"/>
    </source>
</evidence>
<dbReference type="Pfam" id="PF07496">
    <property type="entry name" value="zf-CW"/>
    <property type="match status" value="1"/>
</dbReference>
<gene>
    <name evidence="30" type="ORF">J5N97_006477</name>
</gene>
<evidence type="ECO:0000256" key="4">
    <source>
        <dbReference type="ARBA" id="ARBA00004496"/>
    </source>
</evidence>
<dbReference type="OrthoDB" id="757982at2759"/>
<dbReference type="SUPFAM" id="SSF46689">
    <property type="entry name" value="Homeodomain-like"/>
    <property type="match status" value="2"/>
</dbReference>
<dbReference type="PROSITE" id="PS50934">
    <property type="entry name" value="SWIRM"/>
    <property type="match status" value="1"/>
</dbReference>
<evidence type="ECO:0000259" key="29">
    <source>
        <dbReference type="PROSITE" id="PS51293"/>
    </source>
</evidence>
<evidence type="ECO:0000256" key="8">
    <source>
        <dbReference type="ARBA" id="ARBA00022448"/>
    </source>
</evidence>
<dbReference type="GO" id="GO:0031047">
    <property type="term" value="P:regulatory ncRNA-mediated gene silencing"/>
    <property type="evidence" value="ECO:0007669"/>
    <property type="project" value="UniProtKB-KW"/>
</dbReference>
<evidence type="ECO:0000256" key="10">
    <source>
        <dbReference type="ARBA" id="ARBA00022722"/>
    </source>
</evidence>
<organism evidence="30 31">
    <name type="scientific">Dioscorea zingiberensis</name>
    <dbReference type="NCBI Taxonomy" id="325984"/>
    <lineage>
        <taxon>Eukaryota</taxon>
        <taxon>Viridiplantae</taxon>
        <taxon>Streptophyta</taxon>
        <taxon>Embryophyta</taxon>
        <taxon>Tracheophyta</taxon>
        <taxon>Spermatophyta</taxon>
        <taxon>Magnoliopsida</taxon>
        <taxon>Liliopsida</taxon>
        <taxon>Dioscoreales</taxon>
        <taxon>Dioscoreaceae</taxon>
        <taxon>Dioscorea</taxon>
    </lineage>
</organism>
<dbReference type="InterPro" id="IPR009057">
    <property type="entry name" value="Homeodomain-like_sf"/>
</dbReference>
<evidence type="ECO:0000256" key="5">
    <source>
        <dbReference type="ARBA" id="ARBA00004546"/>
    </source>
</evidence>
<feature type="domain" description="Myb-like" evidence="26">
    <location>
        <begin position="236"/>
        <end position="281"/>
    </location>
</feature>
<dbReference type="InterPro" id="IPR014752">
    <property type="entry name" value="Arrestin-like_C"/>
</dbReference>
<dbReference type="Gene3D" id="1.10.10.10">
    <property type="entry name" value="Winged helix-like DNA-binding domain superfamily/Winged helix DNA-binding domain"/>
    <property type="match status" value="1"/>
</dbReference>
<comment type="caution">
    <text evidence="30">The sequence shown here is derived from an EMBL/GenBank/DDBJ whole genome shotgun (WGS) entry which is preliminary data.</text>
</comment>
<comment type="similarity">
    <text evidence="7">Belongs to the VPS26 family.</text>
</comment>
<feature type="compositionally biased region" description="Acidic residues" evidence="25">
    <location>
        <begin position="1509"/>
        <end position="1518"/>
    </location>
</feature>
<feature type="compositionally biased region" description="Basic and acidic residues" evidence="25">
    <location>
        <begin position="295"/>
        <end position="312"/>
    </location>
</feature>
<keyword evidence="21" id="KW-0804">Transcription</keyword>
<keyword evidence="18" id="KW-0175">Coiled coil</keyword>
<keyword evidence="17" id="KW-0333">Golgi apparatus</keyword>
<comment type="similarity">
    <text evidence="6">Belongs to the MORC ATPase protein family.</text>
</comment>
<dbReference type="GO" id="GO:0031349">
    <property type="term" value="P:positive regulation of defense response"/>
    <property type="evidence" value="ECO:0007669"/>
    <property type="project" value="UniProtKB-ARBA"/>
</dbReference>
<dbReference type="PROSITE" id="PS51293">
    <property type="entry name" value="SANT"/>
    <property type="match status" value="1"/>
</dbReference>
<evidence type="ECO:0000256" key="13">
    <source>
        <dbReference type="ARBA" id="ARBA00022771"/>
    </source>
</evidence>
<keyword evidence="10" id="KW-0378">Hydrolase</keyword>
<feature type="compositionally biased region" description="Low complexity" evidence="25">
    <location>
        <begin position="50"/>
        <end position="60"/>
    </location>
</feature>
<dbReference type="Pfam" id="PF00249">
    <property type="entry name" value="Myb_DNA-binding"/>
    <property type="match status" value="1"/>
</dbReference>
<sequence>MATTPPPPVQPPVLVPSPSPVVPNPQRPPPIHHDASLVAVKSEISPAELPPAVSSRSPEPSAAPAPPSISIPSCSGWFSWDEVHETEKKVLPEFFDGKFASRNPRVYKYYRDTIITRFRLNPSRKITFTEARRGLVGDVGSVRRVFDFLEAWGLINYVQPSKQVVKERRGEEEALEKKESPKRICTNCKSICSLACFATDKYTDLILCARCFVRGNYRPGLSSTDFKRVDISEEIKTEWTDKETLHLLEAILHYGEDWKKVAEHVGSRTERECIARFIKLPFGEQFRGPQEFSEDDNHYRERDKNGAGHGDGIGERGLSKRIRLTPLADASNPIMAQVAFLSAMVGPEVAKAAAQAAIGVLHKVDLASAGNAGIIRSGCAENQIKEREILVKNSQFEPDLKEAVSGALSQLEKEQQDVEKSITEIGEVQMKEIQEKIIHFEELELLLEKEQLQLRCMKDLLFADQLNFLRHNAKTGFSVLLFFIISGFVIATKLSRSVHNRESMNYLVGAFKPPCKITISFSDGRTRKQASIKKENGQMIMVPLFQSQENISGEVSIEPILGKKVEHNGVKIELLGQIEHYFDRGNFYDFTSLVRELDVPGEIYERKTYPFEFSTVEMPYESYNGINVRLRYILRVTVSRNYVSNIVEHQDFWVHNYTPLPTINNSIKMEVGIEDCLHIEFEYSKSKYHLKDVIIGKIYFLLVRIKIKNMELEVRRRESTGSGPNTYVETETLAKFELMDGAPVRGESIPIRLFLSPYELTPTYRNINNKFSVKYYLNLVLVDEEDRRYFKQQEITVYRLLEGEMRTPLNLNEPALEGIASHVMLQKDSKQICRTSCTNFPFEPPACWTISEFQSSKIYLQSDLPQCKLYPEPENHFQKKEWRRFLHFLWQNRMVAIVKSEFFEFYILAPDESPQFSHAVVPYNMRKEPPISHGMVRNSGVPQRVPKSIVCSQNQQRFNSLSGEVIDDNHYVKNRVADRLHTVFSSNNVQKNFVRTAPSYLRTLSQTHAGWIFGAIAELVDNSKDAGSKRLDISIVDLYSKKDAKRIPVLSVIDDGHGMHHTDVMRMVSFGHEIPTEGNPDHIGRFGIGFKTGAMKLGRDVLVLTQTSTSRSVAFLSESFNKNKENLEIPLITYRKQGHYMEVDLNIQSEGTAEYNLNAIKEFSPFNEYFIGEKLGCFGEMGTGTQIYIWNLDKWGSESSGYTLEWDNAETTKNSPEGVQGNIWIRSRRVRSRPGQISQKVPLDYSLHAYLEVIFLQPRMKMYVQGSLVKSRPLAKSLNKTSVIKGCIRGKALELTLGRSQVEWERLNCGIFLYWHGRLIEAYKRVGSMAHNADIGRGVLGVIDVTTLVDEDEDHIWVLNNKQGFQDCEAYAELEAWLGTNATKYWDDNFDRIDLRKGGAKYKPDHEWVQCDKCRKWRILSSGFDTKSLPSEWFCYMPPFNGLCETPEEQMERGVIAIAAKRSGYSNEKCVDESKTKKFNNIPDLNLEASKKSEGDVKMKSKNICIVDSGEDSTETEDEANRPVLKRLRRGPRRNCKQP</sequence>
<dbReference type="InterPro" id="IPR011124">
    <property type="entry name" value="Znf_CW"/>
</dbReference>
<feature type="region of interest" description="Disordered" evidence="25">
    <location>
        <begin position="1508"/>
        <end position="1539"/>
    </location>
</feature>
<evidence type="ECO:0000256" key="17">
    <source>
        <dbReference type="ARBA" id="ARBA00023034"/>
    </source>
</evidence>
<evidence type="ECO:0000256" key="1">
    <source>
        <dbReference type="ARBA" id="ARBA00004123"/>
    </source>
</evidence>
<evidence type="ECO:0000256" key="3">
    <source>
        <dbReference type="ARBA" id="ARBA00004179"/>
    </source>
</evidence>
<evidence type="ECO:0000256" key="9">
    <source>
        <dbReference type="ARBA" id="ARBA00022490"/>
    </source>
</evidence>
<name>A0A9D5DAC2_9LILI</name>
<dbReference type="FunFam" id="1.10.10.10:FF:000020">
    <property type="entry name" value="SWI/SNF complex subunit SMARCC2 isoform c"/>
    <property type="match status" value="1"/>
</dbReference>
<protein>
    <submittedName>
        <fullName evidence="30">Uncharacterized protein</fullName>
    </submittedName>
</protein>
<dbReference type="SUPFAM" id="SSF55874">
    <property type="entry name" value="ATPase domain of HSP90 chaperone/DNA topoisomerase II/histidine kinase"/>
    <property type="match status" value="1"/>
</dbReference>
<dbReference type="Proteomes" id="UP001085076">
    <property type="component" value="Miscellaneous, Linkage group lg01"/>
</dbReference>
<feature type="region of interest" description="Disordered" evidence="25">
    <location>
        <begin position="1"/>
        <end position="68"/>
    </location>
</feature>
<keyword evidence="14" id="KW-0862">Zinc</keyword>
<dbReference type="InterPro" id="IPR001005">
    <property type="entry name" value="SANT/Myb"/>
</dbReference>
<dbReference type="GO" id="GO:0006886">
    <property type="term" value="P:intracellular protein transport"/>
    <property type="evidence" value="ECO:0007669"/>
    <property type="project" value="InterPro"/>
</dbReference>
<comment type="subunit">
    <text evidence="24">Component of the retromer complex which consists of VPS29 (MAG1), VPS26 (VPS26A or VPS26B), VPS35 (VPS35A or VPS35B or VPS35C), VPS5/17 (SNX1 or SNX2A or SNX2B). Component of a retromer subcomplex consisting of VPS29 (MAG1), VPS26 (VPS26A or VPS26B), VPS35 (VPS35A or VPS35B or VPS35C).</text>
</comment>
<evidence type="ECO:0000259" key="28">
    <source>
        <dbReference type="PROSITE" id="PS51050"/>
    </source>
</evidence>
<dbReference type="GO" id="GO:0004519">
    <property type="term" value="F:endonuclease activity"/>
    <property type="evidence" value="ECO:0007669"/>
    <property type="project" value="UniProtKB-KW"/>
</dbReference>
<dbReference type="EMBL" id="JAGGNH010000001">
    <property type="protein sequence ID" value="KAJ0988121.1"/>
    <property type="molecule type" value="Genomic_DNA"/>
</dbReference>
<feature type="domain" description="CW-type" evidence="28">
    <location>
        <begin position="1402"/>
        <end position="1452"/>
    </location>
</feature>
<reference evidence="30" key="2">
    <citation type="journal article" date="2022" name="Hortic Res">
        <title>The genome of Dioscorea zingiberensis sheds light on the biosynthesis, origin and evolution of the medicinally important diosgenin saponins.</title>
        <authorList>
            <person name="Li Y."/>
            <person name="Tan C."/>
            <person name="Li Z."/>
            <person name="Guo J."/>
            <person name="Li S."/>
            <person name="Chen X."/>
            <person name="Wang C."/>
            <person name="Dai X."/>
            <person name="Yang H."/>
            <person name="Song W."/>
            <person name="Hou L."/>
            <person name="Xu J."/>
            <person name="Tong Z."/>
            <person name="Xu A."/>
            <person name="Yuan X."/>
            <person name="Wang W."/>
            <person name="Yang Q."/>
            <person name="Chen L."/>
            <person name="Sun Z."/>
            <person name="Wang K."/>
            <person name="Pan B."/>
            <person name="Chen J."/>
            <person name="Bao Y."/>
            <person name="Liu F."/>
            <person name="Qi X."/>
            <person name="Gang D.R."/>
            <person name="Wen J."/>
            <person name="Li J."/>
        </authorList>
    </citation>
    <scope>NUCLEOTIDE SEQUENCE</scope>
    <source>
        <strain evidence="30">Dzin_1.0</strain>
    </source>
</reference>
<dbReference type="InterPro" id="IPR017884">
    <property type="entry name" value="SANT_dom"/>
</dbReference>
<keyword evidence="12" id="KW-0255">Endonuclease</keyword>
<dbReference type="Gene3D" id="3.30.40.100">
    <property type="match status" value="1"/>
</dbReference>
<dbReference type="InterPro" id="IPR036890">
    <property type="entry name" value="HATPase_C_sf"/>
</dbReference>
<keyword evidence="9" id="KW-0963">Cytoplasm</keyword>
<evidence type="ECO:0000256" key="2">
    <source>
        <dbReference type="ARBA" id="ARBA00004125"/>
    </source>
</evidence>
<evidence type="ECO:0000256" key="11">
    <source>
        <dbReference type="ARBA" id="ARBA00022723"/>
    </source>
</evidence>
<keyword evidence="8" id="KW-0813">Transport</keyword>